<protein>
    <recommendedName>
        <fullName evidence="6">Transcription antitermination protein NusB</fullName>
    </recommendedName>
    <alternativeName>
        <fullName evidence="6">Antitermination factor NusB</fullName>
    </alternativeName>
</protein>
<keyword evidence="4 6" id="KW-0805">Transcription regulation</keyword>
<dbReference type="Pfam" id="PF01029">
    <property type="entry name" value="NusB"/>
    <property type="match status" value="1"/>
</dbReference>
<dbReference type="InterPro" id="IPR011605">
    <property type="entry name" value="NusB_fam"/>
</dbReference>
<evidence type="ECO:0000313" key="10">
    <source>
        <dbReference type="Proteomes" id="UP000065641"/>
    </source>
</evidence>
<dbReference type="GO" id="GO:0006353">
    <property type="term" value="P:DNA-templated transcription termination"/>
    <property type="evidence" value="ECO:0007669"/>
    <property type="project" value="UniProtKB-UniRule"/>
</dbReference>
<dbReference type="PANTHER" id="PTHR11078:SF3">
    <property type="entry name" value="ANTITERMINATION NUSB DOMAIN-CONTAINING PROTEIN"/>
    <property type="match status" value="1"/>
</dbReference>
<name>A0A0S2KBB6_9GAMM</name>
<reference evidence="9 10" key="1">
    <citation type="submission" date="2015-11" db="EMBL/GenBank/DDBJ databases">
        <authorList>
            <person name="Zhang Y."/>
            <person name="Guo Z."/>
        </authorList>
    </citation>
    <scope>NUCLEOTIDE SEQUENCE [LARGE SCALE GENOMIC DNA]</scope>
    <source>
        <strain evidence="9 10">KCTC 32221</strain>
    </source>
</reference>
<dbReference type="STRING" id="1249552.PS2015_728"/>
<dbReference type="GO" id="GO:0003723">
    <property type="term" value="F:RNA binding"/>
    <property type="evidence" value="ECO:0007669"/>
    <property type="project" value="UniProtKB-UniRule"/>
</dbReference>
<sequence>MIDIPGVSGSLPDQAEPVEQSDQAARNARTKKLSERQKARRMLLQALYQWHIARSPVNEIMAEFLVYYQGKIDREFFKEVFPEVIKHVQELDELMEPLIDRKLEALDPVEISLLRLGLFELAHRIDVPYKVVINEAVELAKVFGATDGHKYINGVLDKASKQLRALERGGTDGI</sequence>
<evidence type="ECO:0000256" key="2">
    <source>
        <dbReference type="ARBA" id="ARBA00022814"/>
    </source>
</evidence>
<dbReference type="HAMAP" id="MF_00073">
    <property type="entry name" value="NusB"/>
    <property type="match status" value="1"/>
</dbReference>
<dbReference type="Gene3D" id="1.10.940.10">
    <property type="entry name" value="NusB-like"/>
    <property type="match status" value="1"/>
</dbReference>
<accession>A0A0S2KBB6</accession>
<evidence type="ECO:0000256" key="7">
    <source>
        <dbReference type="SAM" id="MobiDB-lite"/>
    </source>
</evidence>
<dbReference type="InterPro" id="IPR035926">
    <property type="entry name" value="NusB-like_sf"/>
</dbReference>
<dbReference type="SUPFAM" id="SSF48013">
    <property type="entry name" value="NusB-like"/>
    <property type="match status" value="1"/>
</dbReference>
<evidence type="ECO:0000313" key="9">
    <source>
        <dbReference type="EMBL" id="ALO45406.1"/>
    </source>
</evidence>
<dbReference type="InterPro" id="IPR006027">
    <property type="entry name" value="NusB_RsmB_TIM44"/>
</dbReference>
<evidence type="ECO:0000256" key="3">
    <source>
        <dbReference type="ARBA" id="ARBA00022884"/>
    </source>
</evidence>
<proteinExistence type="inferred from homology"/>
<dbReference type="GO" id="GO:0005829">
    <property type="term" value="C:cytosol"/>
    <property type="evidence" value="ECO:0007669"/>
    <property type="project" value="TreeGrafter"/>
</dbReference>
<dbReference type="NCBIfam" id="TIGR01951">
    <property type="entry name" value="nusB"/>
    <property type="match status" value="1"/>
</dbReference>
<gene>
    <name evidence="6" type="primary">nusB</name>
    <name evidence="9" type="ORF">PS2015_728</name>
</gene>
<dbReference type="AlphaFoldDB" id="A0A0S2KBB6"/>
<keyword evidence="5 6" id="KW-0804">Transcription</keyword>
<dbReference type="Proteomes" id="UP000065641">
    <property type="component" value="Chromosome"/>
</dbReference>
<dbReference type="GO" id="GO:0031564">
    <property type="term" value="P:transcription antitermination"/>
    <property type="evidence" value="ECO:0007669"/>
    <property type="project" value="UniProtKB-KW"/>
</dbReference>
<dbReference type="PATRIC" id="fig|1249552.3.peg.733"/>
<evidence type="ECO:0000256" key="5">
    <source>
        <dbReference type="ARBA" id="ARBA00023163"/>
    </source>
</evidence>
<evidence type="ECO:0000256" key="6">
    <source>
        <dbReference type="HAMAP-Rule" id="MF_00073"/>
    </source>
</evidence>
<evidence type="ECO:0000259" key="8">
    <source>
        <dbReference type="Pfam" id="PF01029"/>
    </source>
</evidence>
<keyword evidence="2 6" id="KW-0889">Transcription antitermination</keyword>
<organism evidence="9 10">
    <name type="scientific">Pseudohongiella spirulinae</name>
    <dbReference type="NCBI Taxonomy" id="1249552"/>
    <lineage>
        <taxon>Bacteria</taxon>
        <taxon>Pseudomonadati</taxon>
        <taxon>Pseudomonadota</taxon>
        <taxon>Gammaproteobacteria</taxon>
        <taxon>Pseudomonadales</taxon>
        <taxon>Pseudohongiellaceae</taxon>
        <taxon>Pseudohongiella</taxon>
    </lineage>
</organism>
<dbReference type="PANTHER" id="PTHR11078">
    <property type="entry name" value="N UTILIZATION SUBSTANCE PROTEIN B-RELATED"/>
    <property type="match status" value="1"/>
</dbReference>
<keyword evidence="10" id="KW-1185">Reference proteome</keyword>
<evidence type="ECO:0000256" key="1">
    <source>
        <dbReference type="ARBA" id="ARBA00005952"/>
    </source>
</evidence>
<feature type="domain" description="NusB/RsmB/TIM44" evidence="8">
    <location>
        <begin position="38"/>
        <end position="161"/>
    </location>
</feature>
<keyword evidence="3 6" id="KW-0694">RNA-binding</keyword>
<evidence type="ECO:0000256" key="4">
    <source>
        <dbReference type="ARBA" id="ARBA00023015"/>
    </source>
</evidence>
<comment type="function">
    <text evidence="6">Involved in transcription antitermination. Required for transcription of ribosomal RNA (rRNA) genes. Binds specifically to the boxA antiterminator sequence of the ribosomal RNA (rrn) operons.</text>
</comment>
<feature type="region of interest" description="Disordered" evidence="7">
    <location>
        <begin position="1"/>
        <end position="31"/>
    </location>
</feature>
<comment type="similarity">
    <text evidence="1 6">Belongs to the NusB family.</text>
</comment>
<dbReference type="KEGG" id="pspi:PS2015_728"/>
<dbReference type="EMBL" id="CP013189">
    <property type="protein sequence ID" value="ALO45406.1"/>
    <property type="molecule type" value="Genomic_DNA"/>
</dbReference>